<gene>
    <name evidence="3" type="ORF">KsCSTR_15460</name>
    <name evidence="4" type="ORF">KSMBR1_0974</name>
    <name evidence="2" type="ORF">kuste3144</name>
</gene>
<evidence type="ECO:0000313" key="4">
    <source>
        <dbReference type="EMBL" id="SOH03485.1"/>
    </source>
</evidence>
<proteinExistence type="predicted"/>
<reference evidence="2" key="1">
    <citation type="journal article" date="2006" name="Nature">
        <title>Deciphering the evolution and metabolism of an anammox bacterium from a community genome.</title>
        <authorList>
            <person name="Strous M."/>
            <person name="Pelletier E."/>
            <person name="Mangenot S."/>
            <person name="Rattei T."/>
            <person name="Lehner A."/>
            <person name="Taylor M.W."/>
            <person name="Horn M."/>
            <person name="Daims H."/>
            <person name="Bartol-Mavel D."/>
            <person name="Wincker P."/>
            <person name="Barbe V."/>
            <person name="Fonknechten N."/>
            <person name="Vallenet D."/>
            <person name="Segurens B."/>
            <person name="Schenowitz-Truong C."/>
            <person name="Medigue C."/>
            <person name="Collingro A."/>
            <person name="Snel B."/>
            <person name="Dutilh B.E."/>
            <person name="OpDenCamp H.J.M."/>
            <person name="vanDerDrift C."/>
            <person name="Cirpus I."/>
            <person name="vanDePas-Schoonen K.T."/>
            <person name="Harhangi H.R."/>
            <person name="vanNiftrik L."/>
            <person name="Schmid M."/>
            <person name="Keltjens J."/>
            <person name="vanDeVossenberg J."/>
            <person name="Kartal B."/>
            <person name="Meier H."/>
            <person name="Frishman D."/>
            <person name="Huynen M.A."/>
            <person name="Mewes H."/>
            <person name="Weissenbach J."/>
            <person name="Jetten M.S.M."/>
            <person name="Wagner M."/>
            <person name="LePaslier D."/>
        </authorList>
    </citation>
    <scope>NUCLEOTIDE SEQUENCE</scope>
</reference>
<dbReference type="Pfam" id="PF12706">
    <property type="entry name" value="Lactamase_B_2"/>
    <property type="match status" value="1"/>
</dbReference>
<protein>
    <submittedName>
        <fullName evidence="3">Metal-dependent hydrolases of the beta-lactamase superfamily I</fullName>
    </submittedName>
</protein>
<reference evidence="5" key="3">
    <citation type="submission" date="2017-10" db="EMBL/GenBank/DDBJ databases">
        <authorList>
            <person name="Frank J."/>
        </authorList>
    </citation>
    <scope>NUCLEOTIDE SEQUENCE [LARGE SCALE GENOMIC DNA]</scope>
</reference>
<dbReference type="EMBL" id="CP049055">
    <property type="protein sequence ID" value="QII10925.1"/>
    <property type="molecule type" value="Genomic_DNA"/>
</dbReference>
<evidence type="ECO:0000313" key="6">
    <source>
        <dbReference type="Proteomes" id="UP000501926"/>
    </source>
</evidence>
<dbReference type="InterPro" id="IPR001279">
    <property type="entry name" value="Metallo-B-lactamas"/>
</dbReference>
<keyword evidence="3" id="KW-0378">Hydrolase</keyword>
<evidence type="ECO:0000313" key="5">
    <source>
        <dbReference type="Proteomes" id="UP000221734"/>
    </source>
</evidence>
<dbReference type="EMBL" id="CT573071">
    <property type="protein sequence ID" value="CAJ73901.1"/>
    <property type="molecule type" value="Genomic_DNA"/>
</dbReference>
<dbReference type="Proteomes" id="UP000501926">
    <property type="component" value="Chromosome"/>
</dbReference>
<dbReference type="PANTHER" id="PTHR42663">
    <property type="entry name" value="HYDROLASE C777.06C-RELATED-RELATED"/>
    <property type="match status" value="1"/>
</dbReference>
<dbReference type="SUPFAM" id="SSF56281">
    <property type="entry name" value="Metallo-hydrolase/oxidoreductase"/>
    <property type="match status" value="1"/>
</dbReference>
<dbReference type="Proteomes" id="UP000221734">
    <property type="component" value="Chromosome Kuenenia_stuttgartiensis_MBR1"/>
</dbReference>
<dbReference type="PANTHER" id="PTHR42663:SF6">
    <property type="entry name" value="HYDROLASE C777.06C-RELATED"/>
    <property type="match status" value="1"/>
</dbReference>
<organism evidence="2">
    <name type="scientific">Kuenenia stuttgartiensis</name>
    <dbReference type="NCBI Taxonomy" id="174633"/>
    <lineage>
        <taxon>Bacteria</taxon>
        <taxon>Pseudomonadati</taxon>
        <taxon>Planctomycetota</taxon>
        <taxon>Candidatus Brocadiia</taxon>
        <taxon>Candidatus Brocadiales</taxon>
        <taxon>Candidatus Brocadiaceae</taxon>
        <taxon>Candidatus Kuenenia</taxon>
    </lineage>
</organism>
<reference evidence="3 6" key="5">
    <citation type="submission" date="2020-02" db="EMBL/GenBank/DDBJ databases">
        <title>Newly sequenced genome of strain CSTR1 showed variability in Candidatus Kuenenia stuttgartiensis genomes.</title>
        <authorList>
            <person name="Ding C."/>
            <person name="Adrian L."/>
        </authorList>
    </citation>
    <scope>NUCLEOTIDE SEQUENCE [LARGE SCALE GENOMIC DNA]</scope>
    <source>
        <strain evidence="3 6">CSTR1</strain>
    </source>
</reference>
<evidence type="ECO:0000313" key="3">
    <source>
        <dbReference type="EMBL" id="QII10925.1"/>
    </source>
</evidence>
<feature type="domain" description="Metallo-beta-lactamase" evidence="1">
    <location>
        <begin position="35"/>
        <end position="225"/>
    </location>
</feature>
<evidence type="ECO:0000313" key="2">
    <source>
        <dbReference type="EMBL" id="CAJ73901.1"/>
    </source>
</evidence>
<dbReference type="GO" id="GO:0016787">
    <property type="term" value="F:hydrolase activity"/>
    <property type="evidence" value="ECO:0007669"/>
    <property type="project" value="UniProtKB-KW"/>
</dbReference>
<dbReference type="CDD" id="cd16279">
    <property type="entry name" value="metallo-hydrolase-like_MBL-fold"/>
    <property type="match status" value="1"/>
</dbReference>
<name>Q1Q1M5_KUEST</name>
<dbReference type="EMBL" id="LT934425">
    <property type="protein sequence ID" value="SOH03485.1"/>
    <property type="molecule type" value="Genomic_DNA"/>
</dbReference>
<dbReference type="AlphaFoldDB" id="Q1Q1M5"/>
<evidence type="ECO:0000259" key="1">
    <source>
        <dbReference type="SMART" id="SM00849"/>
    </source>
</evidence>
<sequence length="254" mass="28593">MMEVIFLGTGTSHGVPMIACNCKVCTSDNPKNKRMRTSVLVCENGCDILIDATPEMRLQCIKNNVTRLDAVLITHIHADHIFGLDDLRRFNIVQRKDIPIYGTPDTLEGIKRIFAYAFDIRAKNDGYVPRFSLNAIDGNVKIGGFSIVPIDAIHGNGLVTGYRFERFAYITDVSEIPDHSLAKLMNLDVLVLGALRYTPHAKHFNIDQALDIVSKVRPQKTYFTHICHDIEHESTNSRLPENVELAYDGLRIKL</sequence>
<dbReference type="Gene3D" id="3.60.15.10">
    <property type="entry name" value="Ribonuclease Z/Hydroxyacylglutathione hydrolase-like"/>
    <property type="match status" value="1"/>
</dbReference>
<reference evidence="2" key="2">
    <citation type="submission" date="2006-01" db="EMBL/GenBank/DDBJ databases">
        <authorList>
            <person name="Genoscope"/>
        </authorList>
    </citation>
    <scope>NUCLEOTIDE SEQUENCE</scope>
</reference>
<dbReference type="RefSeq" id="WP_197705346.1">
    <property type="nucleotide sequence ID" value="NZ_CP049055.1"/>
</dbReference>
<dbReference type="InterPro" id="IPR036866">
    <property type="entry name" value="RibonucZ/Hydroxyglut_hydro"/>
</dbReference>
<keyword evidence="5" id="KW-1185">Reference proteome</keyword>
<dbReference type="SMART" id="SM00849">
    <property type="entry name" value="Lactamase_B"/>
    <property type="match status" value="1"/>
</dbReference>
<accession>Q1Q1M5</accession>
<dbReference type="KEGG" id="kst:KSMBR1_0974"/>
<reference evidence="4" key="4">
    <citation type="submission" date="2017-10" db="EMBL/GenBank/DDBJ databases">
        <authorList>
            <person name="Banno H."/>
            <person name="Chua N.-H."/>
        </authorList>
    </citation>
    <scope>NUCLEOTIDE SEQUENCE [LARGE SCALE GENOMIC DNA]</scope>
    <source>
        <strain evidence="4">Kuenenia_mbr1_ru-nijmegen</strain>
    </source>
</reference>